<reference evidence="2 3" key="1">
    <citation type="submission" date="2022-12" db="EMBL/GenBank/DDBJ databases">
        <title>Chromosome-level genome of Tegillarca granosa.</title>
        <authorList>
            <person name="Kim J."/>
        </authorList>
    </citation>
    <scope>NUCLEOTIDE SEQUENCE [LARGE SCALE GENOMIC DNA]</scope>
    <source>
        <strain evidence="2">Teg-2019</strain>
        <tissue evidence="2">Adductor muscle</tissue>
    </source>
</reference>
<dbReference type="PANTHER" id="PTHR11552:SF147">
    <property type="entry name" value="CHOLINE DEHYDROGENASE, MITOCHONDRIAL"/>
    <property type="match status" value="1"/>
</dbReference>
<gene>
    <name evidence="2" type="ORF">KUTeg_002529</name>
</gene>
<dbReference type="InterPro" id="IPR012132">
    <property type="entry name" value="GMC_OxRdtase"/>
</dbReference>
<dbReference type="Proteomes" id="UP001217089">
    <property type="component" value="Unassembled WGS sequence"/>
</dbReference>
<sequence length="80" mass="8766">MLSGIGPYKHLRDMKTSLCNQTFPNEVGDGTSVRLVLLHAKSKGNVKLRGLDPTDYPAVDPKYLSHPADILQFIKGINCA</sequence>
<dbReference type="Gene3D" id="3.30.560.10">
    <property type="entry name" value="Glucose Oxidase, domain 3"/>
    <property type="match status" value="1"/>
</dbReference>
<proteinExistence type="predicted"/>
<protein>
    <recommendedName>
        <fullName evidence="1">Glucose-methanol-choline oxidoreductase C-terminal domain-containing protein</fullName>
    </recommendedName>
</protein>
<evidence type="ECO:0000259" key="1">
    <source>
        <dbReference type="Pfam" id="PF05199"/>
    </source>
</evidence>
<name>A0ABQ9FVW2_TEGGR</name>
<evidence type="ECO:0000313" key="2">
    <source>
        <dbReference type="EMBL" id="KAJ8320942.1"/>
    </source>
</evidence>
<keyword evidence="3" id="KW-1185">Reference proteome</keyword>
<dbReference type="EMBL" id="JARBDR010000141">
    <property type="protein sequence ID" value="KAJ8320942.1"/>
    <property type="molecule type" value="Genomic_DNA"/>
</dbReference>
<organism evidence="2 3">
    <name type="scientific">Tegillarca granosa</name>
    <name type="common">Malaysian cockle</name>
    <name type="synonym">Anadara granosa</name>
    <dbReference type="NCBI Taxonomy" id="220873"/>
    <lineage>
        <taxon>Eukaryota</taxon>
        <taxon>Metazoa</taxon>
        <taxon>Spiralia</taxon>
        <taxon>Lophotrochozoa</taxon>
        <taxon>Mollusca</taxon>
        <taxon>Bivalvia</taxon>
        <taxon>Autobranchia</taxon>
        <taxon>Pteriomorphia</taxon>
        <taxon>Arcoida</taxon>
        <taxon>Arcoidea</taxon>
        <taxon>Arcidae</taxon>
        <taxon>Tegillarca</taxon>
    </lineage>
</organism>
<feature type="domain" description="Glucose-methanol-choline oxidoreductase C-terminal" evidence="1">
    <location>
        <begin position="41"/>
        <end position="77"/>
    </location>
</feature>
<dbReference type="SUPFAM" id="SSF54373">
    <property type="entry name" value="FAD-linked reductases, C-terminal domain"/>
    <property type="match status" value="1"/>
</dbReference>
<dbReference type="InterPro" id="IPR007867">
    <property type="entry name" value="GMC_OxRtase_C"/>
</dbReference>
<evidence type="ECO:0000313" key="3">
    <source>
        <dbReference type="Proteomes" id="UP001217089"/>
    </source>
</evidence>
<dbReference type="PANTHER" id="PTHR11552">
    <property type="entry name" value="GLUCOSE-METHANOL-CHOLINE GMC OXIDOREDUCTASE"/>
    <property type="match status" value="1"/>
</dbReference>
<dbReference type="Pfam" id="PF05199">
    <property type="entry name" value="GMC_oxred_C"/>
    <property type="match status" value="1"/>
</dbReference>
<comment type="caution">
    <text evidence="2">The sequence shown here is derived from an EMBL/GenBank/DDBJ whole genome shotgun (WGS) entry which is preliminary data.</text>
</comment>
<accession>A0ABQ9FVW2</accession>